<keyword evidence="2" id="KW-1185">Reference proteome</keyword>
<evidence type="ECO:0000313" key="1">
    <source>
        <dbReference type="EMBL" id="KAI9919730.1"/>
    </source>
</evidence>
<dbReference type="Proteomes" id="UP001163321">
    <property type="component" value="Chromosome 11"/>
</dbReference>
<accession>A0ACC0WNX9</accession>
<evidence type="ECO:0000313" key="2">
    <source>
        <dbReference type="Proteomes" id="UP001163321"/>
    </source>
</evidence>
<organism evidence="1 2">
    <name type="scientific">Peronosclerospora sorghi</name>
    <dbReference type="NCBI Taxonomy" id="230839"/>
    <lineage>
        <taxon>Eukaryota</taxon>
        <taxon>Sar</taxon>
        <taxon>Stramenopiles</taxon>
        <taxon>Oomycota</taxon>
        <taxon>Peronosporomycetes</taxon>
        <taxon>Peronosporales</taxon>
        <taxon>Peronosporaceae</taxon>
        <taxon>Peronosclerospora</taxon>
    </lineage>
</organism>
<dbReference type="EMBL" id="CM047590">
    <property type="protein sequence ID" value="KAI9919730.1"/>
    <property type="molecule type" value="Genomic_DNA"/>
</dbReference>
<sequence>MMNHASSSRPVASSPLSTRQNGTWRRNVAPSHATESDDDEPAPMNNEGEHEESAESDLEAEDCTPGRRRRRRIHFEVKQLQAVYHLPLKTVSPITSESAIAAERLGICEAALKRICRRNHIHKWPYRQLSSVRRRITELHDRRVELIAGRGGMDAISLQNAL</sequence>
<comment type="caution">
    <text evidence="1">The sequence shown here is derived from an EMBL/GenBank/DDBJ whole genome shotgun (WGS) entry which is preliminary data.</text>
</comment>
<proteinExistence type="predicted"/>
<name>A0ACC0WNX9_9STRA</name>
<gene>
    <name evidence="1" type="ORF">PsorP6_017300</name>
</gene>
<reference evidence="1 2" key="1">
    <citation type="journal article" date="2022" name="bioRxiv">
        <title>The genome of the oomycete Peronosclerospora sorghi, a cosmopolitan pathogen of maize and sorghum, is inflated with dispersed pseudogenes.</title>
        <authorList>
            <person name="Fletcher K."/>
            <person name="Martin F."/>
            <person name="Isakeit T."/>
            <person name="Cavanaugh K."/>
            <person name="Magill C."/>
            <person name="Michelmore R."/>
        </authorList>
    </citation>
    <scope>NUCLEOTIDE SEQUENCE [LARGE SCALE GENOMIC DNA]</scope>
    <source>
        <strain evidence="1">P6</strain>
    </source>
</reference>
<protein>
    <submittedName>
        <fullName evidence="1">Uncharacterized protein</fullName>
    </submittedName>
</protein>